<name>A0AAN6IZ83_9PEZI</name>
<organism evidence="2 3">
    <name type="scientific">Friedmanniomyces endolithicus</name>
    <dbReference type="NCBI Taxonomy" id="329885"/>
    <lineage>
        <taxon>Eukaryota</taxon>
        <taxon>Fungi</taxon>
        <taxon>Dikarya</taxon>
        <taxon>Ascomycota</taxon>
        <taxon>Pezizomycotina</taxon>
        <taxon>Dothideomycetes</taxon>
        <taxon>Dothideomycetidae</taxon>
        <taxon>Mycosphaerellales</taxon>
        <taxon>Teratosphaeriaceae</taxon>
        <taxon>Friedmanniomyces</taxon>
    </lineage>
</organism>
<evidence type="ECO:0000313" key="3">
    <source>
        <dbReference type="Proteomes" id="UP001168146"/>
    </source>
</evidence>
<gene>
    <name evidence="2" type="ORF">LTR82_017968</name>
</gene>
<feature type="compositionally biased region" description="Basic residues" evidence="1">
    <location>
        <begin position="135"/>
        <end position="144"/>
    </location>
</feature>
<dbReference type="Proteomes" id="UP001168146">
    <property type="component" value="Unassembled WGS sequence"/>
</dbReference>
<evidence type="ECO:0000313" key="2">
    <source>
        <dbReference type="EMBL" id="KAK0302171.1"/>
    </source>
</evidence>
<accession>A0AAN6IZ83</accession>
<dbReference type="EMBL" id="JASUXU010000209">
    <property type="protein sequence ID" value="KAK0302171.1"/>
    <property type="molecule type" value="Genomic_DNA"/>
</dbReference>
<proteinExistence type="predicted"/>
<sequence length="144" mass="15684">MGDKHYMQLDGSGNVNGEASAYLPLEFGVATATTFNSSGSNNHNTGLGPQTGDSGDLFTEAILEECSNSKSATLSSIGYEQIVLLLWKEMFNVMRYAKPEPGLTFRFTKDEVLVQSGSNANTSQKRASADGSNGRNKRQRRDYM</sequence>
<evidence type="ECO:0000256" key="1">
    <source>
        <dbReference type="SAM" id="MobiDB-lite"/>
    </source>
</evidence>
<reference evidence="2" key="1">
    <citation type="submission" date="2021-12" db="EMBL/GenBank/DDBJ databases">
        <title>Black yeast isolated from Biological Soil Crust.</title>
        <authorList>
            <person name="Kurbessoian T."/>
        </authorList>
    </citation>
    <scope>NUCLEOTIDE SEQUENCE</scope>
    <source>
        <strain evidence="2">CCFEE 5208</strain>
    </source>
</reference>
<dbReference type="AlphaFoldDB" id="A0AAN6IZ83"/>
<comment type="caution">
    <text evidence="2">The sequence shown here is derived from an EMBL/GenBank/DDBJ whole genome shotgun (WGS) entry which is preliminary data.</text>
</comment>
<feature type="region of interest" description="Disordered" evidence="1">
    <location>
        <begin position="116"/>
        <end position="144"/>
    </location>
</feature>
<protein>
    <submittedName>
        <fullName evidence="2">Uncharacterized protein</fullName>
    </submittedName>
</protein>
<feature type="compositionally biased region" description="Polar residues" evidence="1">
    <location>
        <begin position="116"/>
        <end position="134"/>
    </location>
</feature>